<dbReference type="Gene3D" id="3.80.10.10">
    <property type="entry name" value="Ribonuclease Inhibitor"/>
    <property type="match status" value="1"/>
</dbReference>
<organism evidence="1 2">
    <name type="scientific">Mycena chlorophos</name>
    <name type="common">Agaric fungus</name>
    <name type="synonym">Agaricus chlorophos</name>
    <dbReference type="NCBI Taxonomy" id="658473"/>
    <lineage>
        <taxon>Eukaryota</taxon>
        <taxon>Fungi</taxon>
        <taxon>Dikarya</taxon>
        <taxon>Basidiomycota</taxon>
        <taxon>Agaricomycotina</taxon>
        <taxon>Agaricomycetes</taxon>
        <taxon>Agaricomycetidae</taxon>
        <taxon>Agaricales</taxon>
        <taxon>Marasmiineae</taxon>
        <taxon>Mycenaceae</taxon>
        <taxon>Mycena</taxon>
    </lineage>
</organism>
<evidence type="ECO:0000313" key="2">
    <source>
        <dbReference type="Proteomes" id="UP000815677"/>
    </source>
</evidence>
<dbReference type="EMBL" id="DF849907">
    <property type="protein sequence ID" value="GAT59833.1"/>
    <property type="molecule type" value="Genomic_DNA"/>
</dbReference>
<sequence length="452" mass="52010">MADDSAPINRLPFELLSYIFILSALPGWPSWTNVFKLQRVCAYWRSVAIQTPELWNLRDLPMLGRNRQLDEALTARCLERSAALPLKVVMRELHPLVIPPALLAAWHRWQSLHLVLVQHAGSSQLVDPDIITLLSQIPSRGFKNLRDVELEFFMESTAFHDPRLQWTGEELRWNFEDAPHLKTFKLRLPRDAQLVPPTAPWSQLQEVSLQVSLVQWCFNAVAACTNAPKISISTGSWPEGATVDTNTPVPLPNLEIFNLTLQVWGQGEHFNPFLRRLRTPRLYDLTLGVENKYTDTTWVPQSVLPNLERFLRDAPNLRNLDLQRVVTTDQLLLVLRHTPNLVTLAFSESGPDWHLDHNAFYELASLTAQGVVPKLENVHFEDLGERFGIEAFEEFVRSRFWSGTETRNVARLQTVSLNFSYAEFDMDWMRDVLDTFRSEGLNLYCFVENESL</sequence>
<evidence type="ECO:0000313" key="1">
    <source>
        <dbReference type="EMBL" id="GAT59833.1"/>
    </source>
</evidence>
<reference evidence="1" key="1">
    <citation type="submission" date="2014-09" db="EMBL/GenBank/DDBJ databases">
        <title>Genome sequence of the luminous mushroom Mycena chlorophos for searching fungal bioluminescence genes.</title>
        <authorList>
            <person name="Tanaka Y."/>
            <person name="Kasuga D."/>
            <person name="Oba Y."/>
            <person name="Hase S."/>
            <person name="Sato K."/>
            <person name="Oba Y."/>
            <person name="Sakakibara Y."/>
        </authorList>
    </citation>
    <scope>NUCLEOTIDE SEQUENCE</scope>
</reference>
<accession>A0ABQ0M907</accession>
<dbReference type="Proteomes" id="UP000815677">
    <property type="component" value="Unassembled WGS sequence"/>
</dbReference>
<evidence type="ECO:0008006" key="3">
    <source>
        <dbReference type="Google" id="ProtNLM"/>
    </source>
</evidence>
<keyword evidence="2" id="KW-1185">Reference proteome</keyword>
<gene>
    <name evidence="1" type="ORF">MCHLO_16068</name>
</gene>
<dbReference type="Gene3D" id="1.20.1280.50">
    <property type="match status" value="1"/>
</dbReference>
<proteinExistence type="predicted"/>
<dbReference type="InterPro" id="IPR032675">
    <property type="entry name" value="LRR_dom_sf"/>
</dbReference>
<name>A0ABQ0M907_MYCCL</name>
<protein>
    <recommendedName>
        <fullName evidence="3">F-box domain-containing protein</fullName>
    </recommendedName>
</protein>